<name>A0A0W1R3I1_9EURY</name>
<dbReference type="AlphaFoldDB" id="A0A0W1R3I1"/>
<keyword evidence="2" id="KW-1185">Reference proteome</keyword>
<reference evidence="1 2" key="1">
    <citation type="submission" date="2015-12" db="EMBL/GenBank/DDBJ databases">
        <title>Haloprofundus marisrubri gen. nov., sp. nov., an extremely halophilic archaeon isolated from the Discovery deep brine-seawater interface in the Red Sea.</title>
        <authorList>
            <person name="Zhang G."/>
            <person name="Stingl U."/>
            <person name="Rashid M."/>
        </authorList>
    </citation>
    <scope>NUCLEOTIDE SEQUENCE [LARGE SCALE GENOMIC DNA]</scope>
    <source>
        <strain evidence="1 2">SB9</strain>
    </source>
</reference>
<gene>
    <name evidence="1" type="ORF">AUR64_01395</name>
</gene>
<evidence type="ECO:0000313" key="1">
    <source>
        <dbReference type="EMBL" id="KTG07918.1"/>
    </source>
</evidence>
<accession>A0A0W1R3I1</accession>
<evidence type="ECO:0008006" key="3">
    <source>
        <dbReference type="Google" id="ProtNLM"/>
    </source>
</evidence>
<dbReference type="RefSeq" id="WP_058583345.1">
    <property type="nucleotide sequence ID" value="NZ_LOPU01000037.1"/>
</dbReference>
<dbReference type="SUPFAM" id="SSF52402">
    <property type="entry name" value="Adenine nucleotide alpha hydrolases-like"/>
    <property type="match status" value="1"/>
</dbReference>
<dbReference type="STRING" id="1514971.AUR64_01395"/>
<dbReference type="Gene3D" id="3.40.50.12370">
    <property type="match status" value="1"/>
</dbReference>
<organism evidence="1 2">
    <name type="scientific">Haloprofundus marisrubri</name>
    <dbReference type="NCBI Taxonomy" id="1514971"/>
    <lineage>
        <taxon>Archaea</taxon>
        <taxon>Methanobacteriati</taxon>
        <taxon>Methanobacteriota</taxon>
        <taxon>Stenosarchaea group</taxon>
        <taxon>Halobacteria</taxon>
        <taxon>Halobacteriales</taxon>
        <taxon>Haloferacaceae</taxon>
        <taxon>Haloprofundus</taxon>
    </lineage>
</organism>
<dbReference type="Proteomes" id="UP000054387">
    <property type="component" value="Unassembled WGS sequence"/>
</dbReference>
<proteinExistence type="predicted"/>
<dbReference type="OrthoDB" id="157328at2157"/>
<evidence type="ECO:0000313" key="2">
    <source>
        <dbReference type="Proteomes" id="UP000054387"/>
    </source>
</evidence>
<sequence>MADTPRILIPLRVLEGESLPTGLATFLAPASVVVLGYYVVPEQTPPGQARMEFEELAQSKIDEVTTLFEDEVESRLVFTHGEEQTVDRVADELDCDAYLISNPAPDVKRLLVPLHPDVDIDHVGRVVASLVAGRDVTVTLFRAVSSAADPAVESPDEDPLVADVTATIIDGGVSPEQLSAAVVATDDPVSDTADVAADHDVVVMGERAPSLRSLVFGEETERVADRSLGPVLVVRRRRTQEPERGGTDVTT</sequence>
<comment type="caution">
    <text evidence="1">The sequence shown here is derived from an EMBL/GenBank/DDBJ whole genome shotgun (WGS) entry which is preliminary data.</text>
</comment>
<dbReference type="EMBL" id="LOPU01000037">
    <property type="protein sequence ID" value="KTG07918.1"/>
    <property type="molecule type" value="Genomic_DNA"/>
</dbReference>
<protein>
    <recommendedName>
        <fullName evidence="3">Universal stress protein UspA</fullName>
    </recommendedName>
</protein>